<accession>A0A225WJ56</accession>
<dbReference type="SUPFAM" id="SSF140996">
    <property type="entry name" value="Hermes dimerisation domain"/>
    <property type="match status" value="1"/>
</dbReference>
<dbReference type="AlphaFoldDB" id="A0A225WJ56"/>
<evidence type="ECO:0000256" key="1">
    <source>
        <dbReference type="ARBA" id="ARBA00004123"/>
    </source>
</evidence>
<dbReference type="InterPro" id="IPR052035">
    <property type="entry name" value="ZnF_BED_domain_contain"/>
</dbReference>
<evidence type="ECO:0000256" key="2">
    <source>
        <dbReference type="ARBA" id="ARBA00022723"/>
    </source>
</evidence>
<proteinExistence type="predicted"/>
<dbReference type="EMBL" id="NBNE01000823">
    <property type="protein sequence ID" value="OWZ17047.1"/>
    <property type="molecule type" value="Genomic_DNA"/>
</dbReference>
<evidence type="ECO:0000256" key="3">
    <source>
        <dbReference type="ARBA" id="ARBA00022771"/>
    </source>
</evidence>
<reference evidence="7" key="1">
    <citation type="submission" date="2017-03" db="EMBL/GenBank/DDBJ databases">
        <title>Phytopthora megakarya and P. palmivora, two closely related causual agents of cacao black pod achieved similar genome size and gene model numbers by different mechanisms.</title>
        <authorList>
            <person name="Ali S."/>
            <person name="Shao J."/>
            <person name="Larry D.J."/>
            <person name="Kronmiller B."/>
            <person name="Shen D."/>
            <person name="Strem M.D."/>
            <person name="Melnick R.L."/>
            <person name="Guiltinan M.J."/>
            <person name="Tyler B.M."/>
            <person name="Meinhardt L.W."/>
            <person name="Bailey B.A."/>
        </authorList>
    </citation>
    <scope>NUCLEOTIDE SEQUENCE [LARGE SCALE GENOMIC DNA]</scope>
    <source>
        <strain evidence="7">zdho120</strain>
    </source>
</reference>
<sequence length="204" mass="23699">MVGAHKPQYWKIIRLVAKYKYRDIPIKELRKKHCAFAWCPRCGEEIECKVENSNARQHMETCHPQVLRDYEAEQVMQVASQRGAVRALVSDFDGAKGQQQPKKLKAISELQQKQLINLLARWIAISLRPLALIEDVGFREIIKFIADLAAVELHLPGRTQVRDDIMRIAAELRLKLQEVLAKECLYFSLTTDTWTDRGQRSFRR</sequence>
<dbReference type="STRING" id="4795.A0A225WJ56"/>
<dbReference type="OrthoDB" id="1607513at2759"/>
<evidence type="ECO:0000313" key="7">
    <source>
        <dbReference type="Proteomes" id="UP000198211"/>
    </source>
</evidence>
<keyword evidence="3" id="KW-0863">Zinc-finger</keyword>
<evidence type="ECO:0000256" key="5">
    <source>
        <dbReference type="ARBA" id="ARBA00023242"/>
    </source>
</evidence>
<organism evidence="6 7">
    <name type="scientific">Phytophthora megakarya</name>
    <dbReference type="NCBI Taxonomy" id="4795"/>
    <lineage>
        <taxon>Eukaryota</taxon>
        <taxon>Sar</taxon>
        <taxon>Stramenopiles</taxon>
        <taxon>Oomycota</taxon>
        <taxon>Peronosporomycetes</taxon>
        <taxon>Peronosporales</taxon>
        <taxon>Peronosporaceae</taxon>
        <taxon>Phytophthora</taxon>
    </lineage>
</organism>
<keyword evidence="2" id="KW-0479">Metal-binding</keyword>
<dbReference type="GO" id="GO:0008270">
    <property type="term" value="F:zinc ion binding"/>
    <property type="evidence" value="ECO:0007669"/>
    <property type="project" value="UniProtKB-KW"/>
</dbReference>
<evidence type="ECO:0000313" key="6">
    <source>
        <dbReference type="EMBL" id="OWZ17047.1"/>
    </source>
</evidence>
<comment type="subcellular location">
    <subcellularLocation>
        <location evidence="1">Nucleus</location>
    </subcellularLocation>
</comment>
<dbReference type="PANTHER" id="PTHR46481:SF10">
    <property type="entry name" value="ZINC FINGER BED DOMAIN-CONTAINING PROTEIN 39"/>
    <property type="match status" value="1"/>
</dbReference>
<protein>
    <recommendedName>
        <fullName evidence="8">BED-type domain-containing protein</fullName>
    </recommendedName>
</protein>
<comment type="caution">
    <text evidence="6">The sequence shown here is derived from an EMBL/GenBank/DDBJ whole genome shotgun (WGS) entry which is preliminary data.</text>
</comment>
<keyword evidence="4" id="KW-0862">Zinc</keyword>
<evidence type="ECO:0008006" key="8">
    <source>
        <dbReference type="Google" id="ProtNLM"/>
    </source>
</evidence>
<keyword evidence="7" id="KW-1185">Reference proteome</keyword>
<dbReference type="PANTHER" id="PTHR46481">
    <property type="entry name" value="ZINC FINGER BED DOMAIN-CONTAINING PROTEIN 4"/>
    <property type="match status" value="1"/>
</dbReference>
<dbReference type="GO" id="GO:0005634">
    <property type="term" value="C:nucleus"/>
    <property type="evidence" value="ECO:0007669"/>
    <property type="project" value="UniProtKB-SubCell"/>
</dbReference>
<gene>
    <name evidence="6" type="ORF">PHMEG_0009062</name>
</gene>
<name>A0A225WJ56_9STRA</name>
<dbReference type="Proteomes" id="UP000198211">
    <property type="component" value="Unassembled WGS sequence"/>
</dbReference>
<evidence type="ECO:0000256" key="4">
    <source>
        <dbReference type="ARBA" id="ARBA00022833"/>
    </source>
</evidence>
<keyword evidence="5" id="KW-0539">Nucleus</keyword>